<dbReference type="SUPFAM" id="SSF54160">
    <property type="entry name" value="Chromo domain-like"/>
    <property type="match status" value="1"/>
</dbReference>
<feature type="domain" description="Chromo" evidence="3">
    <location>
        <begin position="273"/>
        <end position="322"/>
    </location>
</feature>
<dbReference type="CDD" id="cd00024">
    <property type="entry name" value="CD_CSD"/>
    <property type="match status" value="1"/>
</dbReference>
<dbReference type="EMBL" id="JAAMPI010001063">
    <property type="protein sequence ID" value="KAF4626903.1"/>
    <property type="molecule type" value="Genomic_DNA"/>
</dbReference>
<organism evidence="4 5">
    <name type="scientific">Cudoniella acicularis</name>
    <dbReference type="NCBI Taxonomy" id="354080"/>
    <lineage>
        <taxon>Eukaryota</taxon>
        <taxon>Fungi</taxon>
        <taxon>Dikarya</taxon>
        <taxon>Ascomycota</taxon>
        <taxon>Pezizomycotina</taxon>
        <taxon>Leotiomycetes</taxon>
        <taxon>Helotiales</taxon>
        <taxon>Tricladiaceae</taxon>
        <taxon>Cudoniella</taxon>
    </lineage>
</organism>
<comment type="subunit">
    <text evidence="1">Component of the NuA4 histone acetyltransferase complex.</text>
</comment>
<gene>
    <name evidence="4" type="ORF">G7Y89_g11250</name>
</gene>
<dbReference type="AlphaFoldDB" id="A0A8H4RCA4"/>
<dbReference type="InterPro" id="IPR016197">
    <property type="entry name" value="Chromo-like_dom_sf"/>
</dbReference>
<dbReference type="PROSITE" id="PS50013">
    <property type="entry name" value="CHROMO_2"/>
    <property type="match status" value="1"/>
</dbReference>
<sequence length="322" mass="36297">MPTPLRGDLQKWSNILQHASACSSTSQSRLPICDIEDIQAVAALAMKKQMAWALGPVERYNLRNVVVDATGPIIIDNFVAAFHKLKSLKHLCLFDTESLIGITSKVVRIRERLAQLERKEQKKPKKRAPTYVAPEVAFSGPHEQLDHSSLKGLWTTYKYPRTLKDVDLTTIEDGAKSTSERPQKRKLRKRLESKNGRMETSSKKRADSGTNGDEVGANGQTRALCRSYFEDSSSDSDKRHKGLKVLLGGKIIPSKRVKTENGPNGIEKEVLIDEVEKILGGKVFQKVPYYLVRWKGVLLSKKRAWQPCEILRADFPKTVEEF</sequence>
<dbReference type="InterPro" id="IPR000953">
    <property type="entry name" value="Chromo/chromo_shadow_dom"/>
</dbReference>
<comment type="caution">
    <text evidence="4">The sequence shown here is derived from an EMBL/GenBank/DDBJ whole genome shotgun (WGS) entry which is preliminary data.</text>
</comment>
<dbReference type="Proteomes" id="UP000566819">
    <property type="component" value="Unassembled WGS sequence"/>
</dbReference>
<evidence type="ECO:0000256" key="2">
    <source>
        <dbReference type="SAM" id="MobiDB-lite"/>
    </source>
</evidence>
<name>A0A8H4RCA4_9HELO</name>
<dbReference type="Gene3D" id="2.40.50.40">
    <property type="match status" value="1"/>
</dbReference>
<dbReference type="GO" id="GO:0006338">
    <property type="term" value="P:chromatin remodeling"/>
    <property type="evidence" value="ECO:0007669"/>
    <property type="project" value="UniProtKB-ARBA"/>
</dbReference>
<evidence type="ECO:0000313" key="5">
    <source>
        <dbReference type="Proteomes" id="UP000566819"/>
    </source>
</evidence>
<protein>
    <recommendedName>
        <fullName evidence="3">Chromo domain-containing protein</fullName>
    </recommendedName>
</protein>
<evidence type="ECO:0000313" key="4">
    <source>
        <dbReference type="EMBL" id="KAF4626903.1"/>
    </source>
</evidence>
<evidence type="ECO:0000259" key="3">
    <source>
        <dbReference type="PROSITE" id="PS50013"/>
    </source>
</evidence>
<feature type="compositionally biased region" description="Basic and acidic residues" evidence="2">
    <location>
        <begin position="190"/>
        <end position="207"/>
    </location>
</feature>
<proteinExistence type="predicted"/>
<accession>A0A8H4RCA4</accession>
<evidence type="ECO:0000256" key="1">
    <source>
        <dbReference type="ARBA" id="ARBA00011353"/>
    </source>
</evidence>
<feature type="region of interest" description="Disordered" evidence="2">
    <location>
        <begin position="174"/>
        <end position="218"/>
    </location>
</feature>
<keyword evidence="5" id="KW-1185">Reference proteome</keyword>
<reference evidence="4 5" key="1">
    <citation type="submission" date="2020-03" db="EMBL/GenBank/DDBJ databases">
        <title>Draft Genome Sequence of Cudoniella acicularis.</title>
        <authorList>
            <person name="Buettner E."/>
            <person name="Kellner H."/>
        </authorList>
    </citation>
    <scope>NUCLEOTIDE SEQUENCE [LARGE SCALE GENOMIC DNA]</scope>
    <source>
        <strain evidence="4 5">DSM 108380</strain>
    </source>
</reference>